<dbReference type="GO" id="GO:0004672">
    <property type="term" value="F:protein kinase activity"/>
    <property type="evidence" value="ECO:0007669"/>
    <property type="project" value="UniProtKB-ARBA"/>
</dbReference>
<feature type="modified residue" description="Phosphohistidine" evidence="2">
    <location>
        <position position="60"/>
    </location>
</feature>
<feature type="domain" description="HPt" evidence="3">
    <location>
        <begin position="21"/>
        <end position="118"/>
    </location>
</feature>
<accession>A0A1Y1Q7W4</accession>
<proteinExistence type="predicted"/>
<organism evidence="4 5">
    <name type="scientific">Thiothrix lacustris</name>
    <dbReference type="NCBI Taxonomy" id="525917"/>
    <lineage>
        <taxon>Bacteria</taxon>
        <taxon>Pseudomonadati</taxon>
        <taxon>Pseudomonadota</taxon>
        <taxon>Gammaproteobacteria</taxon>
        <taxon>Thiotrichales</taxon>
        <taxon>Thiotrichaceae</taxon>
        <taxon>Thiothrix</taxon>
    </lineage>
</organism>
<evidence type="ECO:0000313" key="5">
    <source>
        <dbReference type="Proteomes" id="UP000192491"/>
    </source>
</evidence>
<gene>
    <name evidence="4" type="ORF">BWK73_51670</name>
</gene>
<reference evidence="4 5" key="1">
    <citation type="submission" date="2017-01" db="EMBL/GenBank/DDBJ databases">
        <title>Novel large sulfur bacteria in the metagenomes of groundwater-fed chemosynthetic microbial mats in the Lake Huron basin.</title>
        <authorList>
            <person name="Sharrar A.M."/>
            <person name="Flood B.E."/>
            <person name="Bailey J.V."/>
            <person name="Jones D.S."/>
            <person name="Biddanda B."/>
            <person name="Ruberg S.A."/>
            <person name="Marcus D.N."/>
            <person name="Dick G.J."/>
        </authorList>
    </citation>
    <scope>NUCLEOTIDE SEQUENCE [LARGE SCALE GENOMIC DNA]</scope>
    <source>
        <strain evidence="4">A8</strain>
    </source>
</reference>
<dbReference type="Proteomes" id="UP000192491">
    <property type="component" value="Unassembled WGS sequence"/>
</dbReference>
<evidence type="ECO:0000256" key="1">
    <source>
        <dbReference type="ARBA" id="ARBA00023012"/>
    </source>
</evidence>
<evidence type="ECO:0000256" key="2">
    <source>
        <dbReference type="PROSITE-ProRule" id="PRU00110"/>
    </source>
</evidence>
<sequence>MTTMTHSHVDAAIYAELQDIMADEFAELVEFFLTDTQQCLMTLQDCLATQDSDQVGAICHKLKSSCKLIGAFPLAEFAHSLEEYRENHDHAAAAHSLSELRAEFVHVLDWLNQHTATA</sequence>
<dbReference type="SUPFAM" id="SSF47226">
    <property type="entry name" value="Histidine-containing phosphotransfer domain, HPT domain"/>
    <property type="match status" value="1"/>
</dbReference>
<dbReference type="GO" id="GO:0000160">
    <property type="term" value="P:phosphorelay signal transduction system"/>
    <property type="evidence" value="ECO:0007669"/>
    <property type="project" value="UniProtKB-KW"/>
</dbReference>
<dbReference type="InterPro" id="IPR036641">
    <property type="entry name" value="HPT_dom_sf"/>
</dbReference>
<name>A0A1Y1Q7W4_9GAMM</name>
<dbReference type="InterPro" id="IPR008207">
    <property type="entry name" value="Sig_transdc_His_kin_Hpt_dom"/>
</dbReference>
<dbReference type="EMBL" id="MTEJ01000732">
    <property type="protein sequence ID" value="OQW98857.1"/>
    <property type="molecule type" value="Genomic_DNA"/>
</dbReference>
<comment type="caution">
    <text evidence="4">The sequence shown here is derived from an EMBL/GenBank/DDBJ whole genome shotgun (WGS) entry which is preliminary data.</text>
</comment>
<dbReference type="Pfam" id="PF01627">
    <property type="entry name" value="Hpt"/>
    <property type="match status" value="1"/>
</dbReference>
<evidence type="ECO:0000313" key="4">
    <source>
        <dbReference type="EMBL" id="OQW98857.1"/>
    </source>
</evidence>
<dbReference type="PROSITE" id="PS50894">
    <property type="entry name" value="HPT"/>
    <property type="match status" value="1"/>
</dbReference>
<dbReference type="Gene3D" id="1.20.120.160">
    <property type="entry name" value="HPT domain"/>
    <property type="match status" value="1"/>
</dbReference>
<dbReference type="AlphaFoldDB" id="A0A1Y1Q7W4"/>
<evidence type="ECO:0000259" key="3">
    <source>
        <dbReference type="PROSITE" id="PS50894"/>
    </source>
</evidence>
<keyword evidence="1" id="KW-0902">Two-component regulatory system</keyword>
<keyword evidence="2" id="KW-0597">Phosphoprotein</keyword>
<protein>
    <recommendedName>
        <fullName evidence="3">HPt domain-containing protein</fullName>
    </recommendedName>
</protein>